<comment type="caution">
    <text evidence="8">The sequence shown here is derived from an EMBL/GenBank/DDBJ whole genome shotgun (WGS) entry which is preliminary data.</text>
</comment>
<keyword evidence="3 5" id="KW-0819">tRNA processing</keyword>
<evidence type="ECO:0000256" key="3">
    <source>
        <dbReference type="ARBA" id="ARBA00022694"/>
    </source>
</evidence>
<keyword evidence="9" id="KW-1185">Reference proteome</keyword>
<reference evidence="8 9" key="1">
    <citation type="journal article" date="2025" name="Anaerobe">
        <title>Description of Anaerococcus kampingiae sp. nov., Anaerococcus groningensis sp. nov., Anaerococcus martiniensis sp. nov., and Anaerococcus cruorum sp. nov., isolated from human clinical specimens.</title>
        <authorList>
            <person name="Boiten K.E."/>
            <person name="Meijer J."/>
            <person name="van Wezel E.M."/>
            <person name="Veloo A.C.M."/>
        </authorList>
    </citation>
    <scope>NUCLEOTIDE SEQUENCE [LARGE SCALE GENOMIC DNA]</scope>
    <source>
        <strain evidence="8 9">ENR0831</strain>
    </source>
</reference>
<keyword evidence="4 5" id="KW-0413">Isomerase</keyword>
<dbReference type="EC" id="5.4.99.25" evidence="5"/>
<dbReference type="InterPro" id="IPR002501">
    <property type="entry name" value="PsdUridine_synth_N"/>
</dbReference>
<comment type="similarity">
    <text evidence="2 5">Belongs to the pseudouridine synthase TruB family. Type 1 subfamily.</text>
</comment>
<dbReference type="Pfam" id="PF16198">
    <property type="entry name" value="TruB_C_2"/>
    <property type="match status" value="1"/>
</dbReference>
<dbReference type="Gene3D" id="3.30.2350.10">
    <property type="entry name" value="Pseudouridine synthase"/>
    <property type="match status" value="1"/>
</dbReference>
<comment type="catalytic activity">
    <reaction evidence="1 5">
        <text>uridine(55) in tRNA = pseudouridine(55) in tRNA</text>
        <dbReference type="Rhea" id="RHEA:42532"/>
        <dbReference type="Rhea" id="RHEA-COMP:10101"/>
        <dbReference type="Rhea" id="RHEA-COMP:10102"/>
        <dbReference type="ChEBI" id="CHEBI:65314"/>
        <dbReference type="ChEBI" id="CHEBI:65315"/>
        <dbReference type="EC" id="5.4.99.25"/>
    </reaction>
</comment>
<dbReference type="GO" id="GO:0160148">
    <property type="term" value="F:tRNA pseudouridine(55) synthase activity"/>
    <property type="evidence" value="ECO:0007669"/>
    <property type="project" value="UniProtKB-EC"/>
</dbReference>
<sequence>MISGILNVNKEVGISSNKCVSLVKKALDTKKVGHTGTLDLEASGVLPIVIGKATRVSDFLMDEKKEYITEAIFGKRTDTLDYDGEVVDYSDKVFSKEELEKEMENFTGKITQIPPMYSALKVNGQKLYDLARKGIEVERKKREVTIFSFEILDFNFPKASFRITCSKGTYIRTLIDDLGEKLGSFAYVNSLTRSKVGDFYIKDAINSKDLLEMSKDEILAKIMPVDYALKAYPEIVLDKTYLKQAINGMTMHIDKCHYDGLIRVYVEDDFIGLGKTHKNNDKYFLKMEKVFYEK</sequence>
<feature type="domain" description="tRNA pseudouridylate synthase B C-terminal" evidence="7">
    <location>
        <begin position="172"/>
        <end position="229"/>
    </location>
</feature>
<comment type="function">
    <text evidence="5">Responsible for synthesis of pseudouridine from uracil-55 in the psi GC loop of transfer RNAs.</text>
</comment>
<dbReference type="InterPro" id="IPR020103">
    <property type="entry name" value="PsdUridine_synth_cat_dom_sf"/>
</dbReference>
<dbReference type="NCBIfam" id="TIGR00431">
    <property type="entry name" value="TruB"/>
    <property type="match status" value="1"/>
</dbReference>
<dbReference type="InterPro" id="IPR032819">
    <property type="entry name" value="TruB_C"/>
</dbReference>
<evidence type="ECO:0000313" key="8">
    <source>
        <dbReference type="EMBL" id="MFO3665160.1"/>
    </source>
</evidence>
<evidence type="ECO:0000256" key="2">
    <source>
        <dbReference type="ARBA" id="ARBA00005642"/>
    </source>
</evidence>
<dbReference type="SUPFAM" id="SSF55120">
    <property type="entry name" value="Pseudouridine synthase"/>
    <property type="match status" value="1"/>
</dbReference>
<dbReference type="EMBL" id="JBGMEI010000002">
    <property type="protein sequence ID" value="MFO3665160.1"/>
    <property type="molecule type" value="Genomic_DNA"/>
</dbReference>
<evidence type="ECO:0000313" key="9">
    <source>
        <dbReference type="Proteomes" id="UP001637996"/>
    </source>
</evidence>
<feature type="active site" description="Nucleophile" evidence="5">
    <location>
        <position position="39"/>
    </location>
</feature>
<dbReference type="PANTHER" id="PTHR13767:SF2">
    <property type="entry name" value="PSEUDOURIDYLATE SYNTHASE TRUB1"/>
    <property type="match status" value="1"/>
</dbReference>
<dbReference type="RefSeq" id="WP_410030868.1">
    <property type="nucleotide sequence ID" value="NZ_JBGMEI010000002.1"/>
</dbReference>
<evidence type="ECO:0000256" key="1">
    <source>
        <dbReference type="ARBA" id="ARBA00000385"/>
    </source>
</evidence>
<evidence type="ECO:0000256" key="5">
    <source>
        <dbReference type="HAMAP-Rule" id="MF_01080"/>
    </source>
</evidence>
<evidence type="ECO:0000259" key="7">
    <source>
        <dbReference type="Pfam" id="PF16198"/>
    </source>
</evidence>
<dbReference type="HAMAP" id="MF_01080">
    <property type="entry name" value="TruB_bact"/>
    <property type="match status" value="1"/>
</dbReference>
<feature type="domain" description="Pseudouridine synthase II N-terminal" evidence="6">
    <location>
        <begin position="24"/>
        <end position="171"/>
    </location>
</feature>
<dbReference type="Proteomes" id="UP001637996">
    <property type="component" value="Unassembled WGS sequence"/>
</dbReference>
<evidence type="ECO:0000259" key="6">
    <source>
        <dbReference type="Pfam" id="PF01509"/>
    </source>
</evidence>
<accession>A0ABW9MAK0</accession>
<name>A0ABW9MAK0_9FIRM</name>
<dbReference type="InterPro" id="IPR014780">
    <property type="entry name" value="tRNA_psdUridine_synth_TruB"/>
</dbReference>
<dbReference type="CDD" id="cd02573">
    <property type="entry name" value="PseudoU_synth_EcTruB"/>
    <property type="match status" value="1"/>
</dbReference>
<organism evidence="8 9">
    <name type="scientific">Anaerococcus martiniensis</name>
    <dbReference type="NCBI Taxonomy" id="3115615"/>
    <lineage>
        <taxon>Bacteria</taxon>
        <taxon>Bacillati</taxon>
        <taxon>Bacillota</taxon>
        <taxon>Tissierellia</taxon>
        <taxon>Tissierellales</taxon>
        <taxon>Peptoniphilaceae</taxon>
        <taxon>Anaerococcus</taxon>
    </lineage>
</organism>
<evidence type="ECO:0000256" key="4">
    <source>
        <dbReference type="ARBA" id="ARBA00023235"/>
    </source>
</evidence>
<protein>
    <recommendedName>
        <fullName evidence="5">tRNA pseudouridine synthase B</fullName>
        <ecNumber evidence="5">5.4.99.25</ecNumber>
    </recommendedName>
    <alternativeName>
        <fullName evidence="5">tRNA pseudouridine(55) synthase</fullName>
        <shortName evidence="5">Psi55 synthase</shortName>
    </alternativeName>
    <alternativeName>
        <fullName evidence="5">tRNA pseudouridylate synthase</fullName>
    </alternativeName>
    <alternativeName>
        <fullName evidence="5">tRNA-uridine isomerase</fullName>
    </alternativeName>
</protein>
<dbReference type="PANTHER" id="PTHR13767">
    <property type="entry name" value="TRNA-PSEUDOURIDINE SYNTHASE"/>
    <property type="match status" value="1"/>
</dbReference>
<dbReference type="Pfam" id="PF01509">
    <property type="entry name" value="TruB_N"/>
    <property type="match status" value="1"/>
</dbReference>
<gene>
    <name evidence="5 8" type="primary">truB</name>
    <name evidence="8" type="ORF">ACCQ41_02695</name>
</gene>
<proteinExistence type="inferred from homology"/>